<feature type="signal peptide" evidence="2">
    <location>
        <begin position="1"/>
        <end position="18"/>
    </location>
</feature>
<reference evidence="3 4" key="1">
    <citation type="submission" date="2019-05" db="EMBL/GenBank/DDBJ databases">
        <authorList>
            <person name="Farhan Ul Haque M."/>
        </authorList>
    </citation>
    <scope>NUCLEOTIDE SEQUENCE [LARGE SCALE GENOMIC DNA]</scope>
    <source>
        <strain evidence="3">2</strain>
    </source>
</reference>
<evidence type="ECO:0000256" key="1">
    <source>
        <dbReference type="SAM" id="MobiDB-lite"/>
    </source>
</evidence>
<dbReference type="EMBL" id="CABFMQ020000109">
    <property type="protein sequence ID" value="VTZ51773.1"/>
    <property type="molecule type" value="Genomic_DNA"/>
</dbReference>
<feature type="region of interest" description="Disordered" evidence="1">
    <location>
        <begin position="16"/>
        <end position="143"/>
    </location>
</feature>
<evidence type="ECO:0000313" key="3">
    <source>
        <dbReference type="EMBL" id="VTZ51773.1"/>
    </source>
</evidence>
<feature type="compositionally biased region" description="Low complexity" evidence="1">
    <location>
        <begin position="23"/>
        <end position="36"/>
    </location>
</feature>
<dbReference type="RefSeq" id="WP_174513494.1">
    <property type="nucleotide sequence ID" value="NZ_CABFMQ020000109.1"/>
</dbReference>
<organism evidence="3 4">
    <name type="scientific">Methylocella tundrae</name>
    <dbReference type="NCBI Taxonomy" id="227605"/>
    <lineage>
        <taxon>Bacteria</taxon>
        <taxon>Pseudomonadati</taxon>
        <taxon>Pseudomonadota</taxon>
        <taxon>Alphaproteobacteria</taxon>
        <taxon>Hyphomicrobiales</taxon>
        <taxon>Beijerinckiaceae</taxon>
        <taxon>Methylocella</taxon>
    </lineage>
</organism>
<accession>A0A8B6M9T6</accession>
<feature type="compositionally biased region" description="Basic and acidic residues" evidence="1">
    <location>
        <begin position="89"/>
        <end position="101"/>
    </location>
</feature>
<dbReference type="AlphaFoldDB" id="A0A8B6M9T6"/>
<keyword evidence="4" id="KW-1185">Reference proteome</keyword>
<sequence length="143" mass="15133">MTLVICSAMVAHPAPAFAQSSTPAADAPVQPAAAPAQKTRIKTKNPTGSPLDTLMKTRLRADVPEAKDFVRQSRPPQDTLDYRPTTGTDPERPKPRTKAELDALQSELESALAHNGARGGQPKATRTPATSNSKQGAKKTPAN</sequence>
<comment type="caution">
    <text evidence="3">The sequence shown here is derived from an EMBL/GenBank/DDBJ whole genome shotgun (WGS) entry which is preliminary data.</text>
</comment>
<name>A0A8B6M9T6_METTU</name>
<gene>
    <name evidence="3" type="ORF">MPC4_50081</name>
</gene>
<protein>
    <submittedName>
        <fullName evidence="3">Uncharacterized protein</fullName>
    </submittedName>
</protein>
<keyword evidence="2" id="KW-0732">Signal</keyword>
<feature type="chain" id="PRO_5032868958" evidence="2">
    <location>
        <begin position="19"/>
        <end position="143"/>
    </location>
</feature>
<evidence type="ECO:0000313" key="4">
    <source>
        <dbReference type="Proteomes" id="UP000485880"/>
    </source>
</evidence>
<proteinExistence type="predicted"/>
<feature type="compositionally biased region" description="Basic and acidic residues" evidence="1">
    <location>
        <begin position="59"/>
        <end position="71"/>
    </location>
</feature>
<evidence type="ECO:0000256" key="2">
    <source>
        <dbReference type="SAM" id="SignalP"/>
    </source>
</evidence>
<dbReference type="Proteomes" id="UP000485880">
    <property type="component" value="Unassembled WGS sequence"/>
</dbReference>